<evidence type="ECO:0000313" key="2">
    <source>
        <dbReference type="EMBL" id="PUU79790.1"/>
    </source>
</evidence>
<comment type="caution">
    <text evidence="2">The sequence shown here is derived from an EMBL/GenBank/DDBJ whole genome shotgun (WGS) entry which is preliminary data.</text>
</comment>
<gene>
    <name evidence="2" type="ORF">B9Z19DRAFT_1124650</name>
</gene>
<dbReference type="Proteomes" id="UP000244722">
    <property type="component" value="Unassembled WGS sequence"/>
</dbReference>
<dbReference type="OrthoDB" id="5278911at2759"/>
<dbReference type="AlphaFoldDB" id="A0A2T6ZWF6"/>
<name>A0A2T6ZWF6_TUBBO</name>
<proteinExistence type="predicted"/>
<feature type="coiled-coil region" evidence="1">
    <location>
        <begin position="155"/>
        <end position="182"/>
    </location>
</feature>
<organism evidence="2 3">
    <name type="scientific">Tuber borchii</name>
    <name type="common">White truffle</name>
    <dbReference type="NCBI Taxonomy" id="42251"/>
    <lineage>
        <taxon>Eukaryota</taxon>
        <taxon>Fungi</taxon>
        <taxon>Dikarya</taxon>
        <taxon>Ascomycota</taxon>
        <taxon>Pezizomycotina</taxon>
        <taxon>Pezizomycetes</taxon>
        <taxon>Pezizales</taxon>
        <taxon>Tuberaceae</taxon>
        <taxon>Tuber</taxon>
    </lineage>
</organism>
<accession>A0A2T6ZWF6</accession>
<sequence length="229" mass="26842">MTKGAPIPQELHIVILTLHSIAHMQWDEISTQLKVHSESARWIIQRSKDRVGNEFFALLNDVGHDEPIYPAGPSQKYPEGSNESEQLKEVALNPENFGQNPVQLARLAYLDVFPSTAYRYIHQHHNFAPYKPRQFTLMLSGHFAHGYRGEPYIWVKETLKEQDEHEQELQEENLQKQKHQEEMCANARTLGTEEYKILEAINADIRNYNENRLPNEPRRMPRCPEWVFK</sequence>
<evidence type="ECO:0000256" key="1">
    <source>
        <dbReference type="SAM" id="Coils"/>
    </source>
</evidence>
<reference evidence="2 3" key="1">
    <citation type="submission" date="2017-04" db="EMBL/GenBank/DDBJ databases">
        <title>Draft genome sequence of Tuber borchii Vittad., a whitish edible truffle.</title>
        <authorList>
            <consortium name="DOE Joint Genome Institute"/>
            <person name="Murat C."/>
            <person name="Kuo A."/>
            <person name="Barry K.W."/>
            <person name="Clum A."/>
            <person name="Dockter R.B."/>
            <person name="Fauchery L."/>
            <person name="Iotti M."/>
            <person name="Kohler A."/>
            <person name="Labutti K."/>
            <person name="Lindquist E.A."/>
            <person name="Lipzen A."/>
            <person name="Ohm R.A."/>
            <person name="Wang M."/>
            <person name="Grigoriev I.V."/>
            <person name="Zambonelli A."/>
            <person name="Martin F.M."/>
        </authorList>
    </citation>
    <scope>NUCLEOTIDE SEQUENCE [LARGE SCALE GENOMIC DNA]</scope>
    <source>
        <strain evidence="2 3">Tbo3840</strain>
    </source>
</reference>
<evidence type="ECO:0000313" key="3">
    <source>
        <dbReference type="Proteomes" id="UP000244722"/>
    </source>
</evidence>
<keyword evidence="1" id="KW-0175">Coiled coil</keyword>
<keyword evidence="3" id="KW-1185">Reference proteome</keyword>
<dbReference type="EMBL" id="NESQ01000082">
    <property type="protein sequence ID" value="PUU79790.1"/>
    <property type="molecule type" value="Genomic_DNA"/>
</dbReference>
<protein>
    <submittedName>
        <fullName evidence="2">Uncharacterized protein</fullName>
    </submittedName>
</protein>